<keyword evidence="6" id="KW-1185">Reference proteome</keyword>
<proteinExistence type="predicted"/>
<dbReference type="InterPro" id="IPR011990">
    <property type="entry name" value="TPR-like_helical_dom_sf"/>
</dbReference>
<keyword evidence="4" id="KW-0472">Membrane</keyword>
<dbReference type="KEGG" id="glt:GlitD10_1402"/>
<organism evidence="5 6">
    <name type="scientific">Gloeomargarita lithophora Alchichica-D10</name>
    <dbReference type="NCBI Taxonomy" id="1188229"/>
    <lineage>
        <taxon>Bacteria</taxon>
        <taxon>Bacillati</taxon>
        <taxon>Cyanobacteriota</taxon>
        <taxon>Cyanophyceae</taxon>
        <taxon>Gloeomargaritales</taxon>
        <taxon>Gloeomargaritaceae</taxon>
        <taxon>Gloeomargarita</taxon>
    </lineage>
</organism>
<protein>
    <submittedName>
        <fullName evidence="5">Tetratricopeptide repeat-containing protein</fullName>
    </submittedName>
</protein>
<gene>
    <name evidence="5" type="ORF">GlitD10_1402</name>
</gene>
<accession>A0A1J0ACS8</accession>
<dbReference type="RefSeq" id="WP_071454266.1">
    <property type="nucleotide sequence ID" value="NZ_CP017675.1"/>
</dbReference>
<dbReference type="Pfam" id="PF13432">
    <property type="entry name" value="TPR_16"/>
    <property type="match status" value="1"/>
</dbReference>
<keyword evidence="1" id="KW-0677">Repeat</keyword>
<dbReference type="Proteomes" id="UP000180235">
    <property type="component" value="Chromosome"/>
</dbReference>
<dbReference type="Gene3D" id="1.25.40.10">
    <property type="entry name" value="Tetratricopeptide repeat domain"/>
    <property type="match status" value="1"/>
</dbReference>
<dbReference type="SMART" id="SM00028">
    <property type="entry name" value="TPR"/>
    <property type="match status" value="2"/>
</dbReference>
<feature type="transmembrane region" description="Helical" evidence="4">
    <location>
        <begin position="60"/>
        <end position="83"/>
    </location>
</feature>
<dbReference type="SUPFAM" id="SSF48452">
    <property type="entry name" value="TPR-like"/>
    <property type="match status" value="1"/>
</dbReference>
<evidence type="ECO:0000256" key="1">
    <source>
        <dbReference type="ARBA" id="ARBA00022737"/>
    </source>
</evidence>
<dbReference type="AlphaFoldDB" id="A0A1J0ACS8"/>
<keyword evidence="2 3" id="KW-0802">TPR repeat</keyword>
<sequence>MRQWLWLWLWLYLTALPVLAQGGGGGNRAESSRVLAETNPRPWSEFVQIEVDRAFRHTTVLLNLFLLVLILLPVATGLGLWWLRRSIVIQLVQTATERAQKQIQAQAEITIAEVLAQHLTHYQITLAALNTQSRQTLEQEWQKRLTTFCETTERVSLAPPSPGQVLPQLRHWLTHTQTELAPELYQHLVDWLHRDWAALTGADCLLLGQVWQRLGQWEKALPYYQQASQQQPESWETWYHLGLALNHLHRYTEALTSFEQALALQPQASQIHQHRDAVLEKLG</sequence>
<keyword evidence="4" id="KW-0812">Transmembrane</keyword>
<feature type="repeat" description="TPR" evidence="3">
    <location>
        <begin position="235"/>
        <end position="268"/>
    </location>
</feature>
<dbReference type="InterPro" id="IPR050498">
    <property type="entry name" value="Ycf3"/>
</dbReference>
<reference evidence="5 6" key="1">
    <citation type="submission" date="2016-10" db="EMBL/GenBank/DDBJ databases">
        <title>Description of Gloeomargarita lithophora gen. nov., sp. nov., a thylakoid-bearing basal-branching cyanobacterium with intracellular carbonates, and proposal for Gloeomargaritales ord. nov.</title>
        <authorList>
            <person name="Moreira D."/>
            <person name="Tavera R."/>
            <person name="Benzerara K."/>
            <person name="Skouri-Panet F."/>
            <person name="Couradeau E."/>
            <person name="Gerard E."/>
            <person name="Loussert C."/>
            <person name="Novelo E."/>
            <person name="Zivanovic Y."/>
            <person name="Lopez-Garcia P."/>
        </authorList>
    </citation>
    <scope>NUCLEOTIDE SEQUENCE [LARGE SCALE GENOMIC DNA]</scope>
    <source>
        <strain evidence="5 6">D10</strain>
    </source>
</reference>
<keyword evidence="4" id="KW-1133">Transmembrane helix</keyword>
<feature type="repeat" description="TPR" evidence="3">
    <location>
        <begin position="201"/>
        <end position="234"/>
    </location>
</feature>
<dbReference type="PROSITE" id="PS50293">
    <property type="entry name" value="TPR_REGION"/>
    <property type="match status" value="1"/>
</dbReference>
<dbReference type="STRING" id="1188229.GlitD10_1402"/>
<dbReference type="PROSITE" id="PS50005">
    <property type="entry name" value="TPR"/>
    <property type="match status" value="2"/>
</dbReference>
<evidence type="ECO:0000256" key="4">
    <source>
        <dbReference type="SAM" id="Phobius"/>
    </source>
</evidence>
<evidence type="ECO:0000256" key="3">
    <source>
        <dbReference type="PROSITE-ProRule" id="PRU00339"/>
    </source>
</evidence>
<dbReference type="OrthoDB" id="443517at2"/>
<dbReference type="EMBL" id="CP017675">
    <property type="protein sequence ID" value="APB33723.1"/>
    <property type="molecule type" value="Genomic_DNA"/>
</dbReference>
<evidence type="ECO:0000313" key="5">
    <source>
        <dbReference type="EMBL" id="APB33723.1"/>
    </source>
</evidence>
<evidence type="ECO:0000313" key="6">
    <source>
        <dbReference type="Proteomes" id="UP000180235"/>
    </source>
</evidence>
<dbReference type="PANTHER" id="PTHR44858:SF1">
    <property type="entry name" value="UDP-N-ACETYLGLUCOSAMINE--PEPTIDE N-ACETYLGLUCOSAMINYLTRANSFERASE SPINDLY-RELATED"/>
    <property type="match status" value="1"/>
</dbReference>
<name>A0A1J0ACS8_9CYAN</name>
<evidence type="ECO:0000256" key="2">
    <source>
        <dbReference type="ARBA" id="ARBA00022803"/>
    </source>
</evidence>
<dbReference type="InterPro" id="IPR019734">
    <property type="entry name" value="TPR_rpt"/>
</dbReference>
<dbReference type="PANTHER" id="PTHR44858">
    <property type="entry name" value="TETRATRICOPEPTIDE REPEAT PROTEIN 6"/>
    <property type="match status" value="1"/>
</dbReference>